<keyword evidence="6" id="KW-0489">Methyltransferase</keyword>
<dbReference type="RefSeq" id="WP_010340639.1">
    <property type="nucleotide sequence ID" value="NZ_CP132343.1"/>
</dbReference>
<evidence type="ECO:0000256" key="5">
    <source>
        <dbReference type="SAM" id="Phobius"/>
    </source>
</evidence>
<dbReference type="GO" id="GO:0008168">
    <property type="term" value="F:methyltransferase activity"/>
    <property type="evidence" value="ECO:0007669"/>
    <property type="project" value="UniProtKB-KW"/>
</dbReference>
<evidence type="ECO:0000313" key="7">
    <source>
        <dbReference type="Proteomes" id="UP000247346"/>
    </source>
</evidence>
<evidence type="ECO:0000313" key="6">
    <source>
        <dbReference type="EMBL" id="PPU84005.1"/>
    </source>
</evidence>
<evidence type="ECO:0000256" key="3">
    <source>
        <dbReference type="ARBA" id="ARBA00022989"/>
    </source>
</evidence>
<evidence type="ECO:0000256" key="2">
    <source>
        <dbReference type="ARBA" id="ARBA00022692"/>
    </source>
</evidence>
<dbReference type="GeneID" id="93877038"/>
<dbReference type="OrthoDB" id="5293276at2"/>
<dbReference type="AlphaFoldDB" id="A0A2P5Z741"/>
<dbReference type="Pfam" id="PF04191">
    <property type="entry name" value="PEMT"/>
    <property type="match status" value="1"/>
</dbReference>
<keyword evidence="2 5" id="KW-0812">Transmembrane</keyword>
<dbReference type="Proteomes" id="UP000247346">
    <property type="component" value="Unassembled WGS sequence"/>
</dbReference>
<protein>
    <submittedName>
        <fullName evidence="6">Isoprenylcysteine carboxylmethyltransferase family protein</fullName>
    </submittedName>
</protein>
<dbReference type="PANTHER" id="PTHR43847:SF1">
    <property type="entry name" value="BLL3993 PROTEIN"/>
    <property type="match status" value="1"/>
</dbReference>
<dbReference type="GO" id="GO:0012505">
    <property type="term" value="C:endomembrane system"/>
    <property type="evidence" value="ECO:0007669"/>
    <property type="project" value="UniProtKB-SubCell"/>
</dbReference>
<gene>
    <name evidence="6" type="ORF">XsacCFBP4641_06440</name>
</gene>
<name>A0A2P5Z741_9XANT</name>
<comment type="subcellular location">
    <subcellularLocation>
        <location evidence="1">Endomembrane system</location>
        <topology evidence="1">Multi-pass membrane protein</topology>
    </subcellularLocation>
</comment>
<dbReference type="Gene3D" id="1.20.120.1630">
    <property type="match status" value="1"/>
</dbReference>
<reference evidence="6 7" key="1">
    <citation type="submission" date="2016-08" db="EMBL/GenBank/DDBJ databases">
        <authorList>
            <person name="Seilhamer J.J."/>
        </authorList>
    </citation>
    <scope>NUCLEOTIDE SEQUENCE [LARGE SCALE GENOMIC DNA]</scope>
    <source>
        <strain evidence="6 7">CFBP4641</strain>
    </source>
</reference>
<sequence>MPLTLRHPDLLFMLLGLSWGAYEMLLSRRRRAADGGARDQGTLRLLWRVLYAAVALGVVLSMLGVWRYAPHLQEPLRWTACVLLAGGLALRLWSIRVLARWFTVDVTIQEGHRLVRHGPYRYLRHPSYTGALLAFYGLALGMGNVLSLLVIVLPVTWAFLRRIRVEEAMLTQAFPEDYPDYAAHSWRLLPWVW</sequence>
<feature type="transmembrane region" description="Helical" evidence="5">
    <location>
        <begin position="6"/>
        <end position="25"/>
    </location>
</feature>
<feature type="transmembrane region" description="Helical" evidence="5">
    <location>
        <begin position="75"/>
        <end position="93"/>
    </location>
</feature>
<organism evidence="6 7">
    <name type="scientific">Xanthomonas sacchari</name>
    <dbReference type="NCBI Taxonomy" id="56458"/>
    <lineage>
        <taxon>Bacteria</taxon>
        <taxon>Pseudomonadati</taxon>
        <taxon>Pseudomonadota</taxon>
        <taxon>Gammaproteobacteria</taxon>
        <taxon>Lysobacterales</taxon>
        <taxon>Lysobacteraceae</taxon>
        <taxon>Xanthomonas</taxon>
    </lineage>
</organism>
<dbReference type="PANTHER" id="PTHR43847">
    <property type="entry name" value="BLL3993 PROTEIN"/>
    <property type="match status" value="1"/>
</dbReference>
<evidence type="ECO:0000256" key="4">
    <source>
        <dbReference type="ARBA" id="ARBA00023136"/>
    </source>
</evidence>
<keyword evidence="4 5" id="KW-0472">Membrane</keyword>
<accession>A0A2P5Z741</accession>
<feature type="transmembrane region" description="Helical" evidence="5">
    <location>
        <begin position="45"/>
        <end position="69"/>
    </location>
</feature>
<dbReference type="InterPro" id="IPR052527">
    <property type="entry name" value="Metal_cation-efflux_comp"/>
</dbReference>
<keyword evidence="3 5" id="KW-1133">Transmembrane helix</keyword>
<dbReference type="InterPro" id="IPR007318">
    <property type="entry name" value="Phopholipid_MeTrfase"/>
</dbReference>
<proteinExistence type="predicted"/>
<evidence type="ECO:0000256" key="1">
    <source>
        <dbReference type="ARBA" id="ARBA00004127"/>
    </source>
</evidence>
<comment type="caution">
    <text evidence="6">The sequence shown here is derived from an EMBL/GenBank/DDBJ whole genome shotgun (WGS) entry which is preliminary data.</text>
</comment>
<keyword evidence="6" id="KW-0808">Transferase</keyword>
<dbReference type="EMBL" id="MDEK01000004">
    <property type="protein sequence ID" value="PPU84005.1"/>
    <property type="molecule type" value="Genomic_DNA"/>
</dbReference>
<dbReference type="GO" id="GO:0032259">
    <property type="term" value="P:methylation"/>
    <property type="evidence" value="ECO:0007669"/>
    <property type="project" value="UniProtKB-KW"/>
</dbReference>
<feature type="transmembrane region" description="Helical" evidence="5">
    <location>
        <begin position="131"/>
        <end position="160"/>
    </location>
</feature>